<sequence length="349" mass="36816">MGRPRDPTSGARRPPMTLRAKISRSRGRSTVLAAALLLGVGMLGACGSTEKKESGDGSGDDLTSLGYSVLGKGGGHWIRMIDEVTAAAKADGITVKVSDPQFDAAKQVDQVQDLITQGVQALIIAALDPNAIEAAVTMAKDAGVKVIADISDFKGADAYVGIDECSRGKIVGAYVATWWKENRTDAPKIFESNADSLGGSLPDRTDCMVEAIKAGIPETKVVSDLEAWQEQDGYDAMTDVLSAHPDVNLVLGSNNEGTWGHVSAAEAAGRKPGKDIFFATVDGQEKTLKMVLDGRVLVADRIKQEVEGPLLVETAQKLLRGDLEPGARITVDTTVITRDNAQGELDAIS</sequence>
<evidence type="ECO:0000256" key="3">
    <source>
        <dbReference type="ARBA" id="ARBA00022729"/>
    </source>
</evidence>
<accession>A0A3N0CFB1</accession>
<dbReference type="SUPFAM" id="SSF53822">
    <property type="entry name" value="Periplasmic binding protein-like I"/>
    <property type="match status" value="1"/>
</dbReference>
<dbReference type="PANTHER" id="PTHR46847:SF1">
    <property type="entry name" value="D-ALLOSE-BINDING PERIPLASMIC PROTEIN-RELATED"/>
    <property type="match status" value="1"/>
</dbReference>
<dbReference type="OrthoDB" id="9813037at2"/>
<evidence type="ECO:0000256" key="2">
    <source>
        <dbReference type="ARBA" id="ARBA00007639"/>
    </source>
</evidence>
<dbReference type="GO" id="GO:0030313">
    <property type="term" value="C:cell envelope"/>
    <property type="evidence" value="ECO:0007669"/>
    <property type="project" value="UniProtKB-SubCell"/>
</dbReference>
<dbReference type="Gene3D" id="3.40.50.2300">
    <property type="match status" value="2"/>
</dbReference>
<dbReference type="PANTHER" id="PTHR46847">
    <property type="entry name" value="D-ALLOSE-BINDING PERIPLASMIC PROTEIN-RELATED"/>
    <property type="match status" value="1"/>
</dbReference>
<feature type="domain" description="Periplasmic binding protein" evidence="4">
    <location>
        <begin position="68"/>
        <end position="321"/>
    </location>
</feature>
<organism evidence="5 6">
    <name type="scientific">Nocardioides marmoriginsengisoli</name>
    <dbReference type="NCBI Taxonomy" id="661483"/>
    <lineage>
        <taxon>Bacteria</taxon>
        <taxon>Bacillati</taxon>
        <taxon>Actinomycetota</taxon>
        <taxon>Actinomycetes</taxon>
        <taxon>Propionibacteriales</taxon>
        <taxon>Nocardioidaceae</taxon>
        <taxon>Nocardioides</taxon>
    </lineage>
</organism>
<evidence type="ECO:0000256" key="1">
    <source>
        <dbReference type="ARBA" id="ARBA00004196"/>
    </source>
</evidence>
<comment type="subcellular location">
    <subcellularLocation>
        <location evidence="1">Cell envelope</location>
    </subcellularLocation>
</comment>
<evidence type="ECO:0000259" key="4">
    <source>
        <dbReference type="Pfam" id="PF13407"/>
    </source>
</evidence>
<dbReference type="InterPro" id="IPR025997">
    <property type="entry name" value="SBP_2_dom"/>
</dbReference>
<name>A0A3N0CFB1_9ACTN</name>
<comment type="caution">
    <text evidence="5">The sequence shown here is derived from an EMBL/GenBank/DDBJ whole genome shotgun (WGS) entry which is preliminary data.</text>
</comment>
<evidence type="ECO:0000313" key="5">
    <source>
        <dbReference type="EMBL" id="RNL62144.1"/>
    </source>
</evidence>
<dbReference type="InterPro" id="IPR028082">
    <property type="entry name" value="Peripla_BP_I"/>
</dbReference>
<dbReference type="GO" id="GO:0030246">
    <property type="term" value="F:carbohydrate binding"/>
    <property type="evidence" value="ECO:0007669"/>
    <property type="project" value="UniProtKB-ARBA"/>
</dbReference>
<comment type="similarity">
    <text evidence="2">Belongs to the bacterial solute-binding protein 2 family.</text>
</comment>
<reference evidence="5 6" key="1">
    <citation type="submission" date="2018-11" db="EMBL/GenBank/DDBJ databases">
        <authorList>
            <person name="Li F."/>
        </authorList>
    </citation>
    <scope>NUCLEOTIDE SEQUENCE [LARGE SCALE GENOMIC DNA]</scope>
    <source>
        <strain evidence="5 6">Gsoil 097</strain>
    </source>
</reference>
<dbReference type="EMBL" id="RJSE01000007">
    <property type="protein sequence ID" value="RNL62144.1"/>
    <property type="molecule type" value="Genomic_DNA"/>
</dbReference>
<protein>
    <submittedName>
        <fullName evidence="5">Sugar ABC transporter substrate-binding protein</fullName>
    </submittedName>
</protein>
<evidence type="ECO:0000313" key="6">
    <source>
        <dbReference type="Proteomes" id="UP000267128"/>
    </source>
</evidence>
<dbReference type="Pfam" id="PF13407">
    <property type="entry name" value="Peripla_BP_4"/>
    <property type="match status" value="1"/>
</dbReference>
<keyword evidence="6" id="KW-1185">Reference proteome</keyword>
<keyword evidence="3" id="KW-0732">Signal</keyword>
<dbReference type="Proteomes" id="UP000267128">
    <property type="component" value="Unassembled WGS sequence"/>
</dbReference>
<proteinExistence type="inferred from homology"/>
<dbReference type="AlphaFoldDB" id="A0A3N0CFB1"/>
<gene>
    <name evidence="5" type="ORF">EFK50_10090</name>
</gene>
<dbReference type="CDD" id="cd01536">
    <property type="entry name" value="PBP1_ABC_sugar_binding-like"/>
    <property type="match status" value="1"/>
</dbReference>